<dbReference type="EMBL" id="ACRN01000003">
    <property type="protein sequence ID" value="EHM88891.1"/>
    <property type="molecule type" value="Genomic_DNA"/>
</dbReference>
<dbReference type="HOGENOM" id="CLU_010124_0_0_11"/>
<evidence type="ECO:0000313" key="3">
    <source>
        <dbReference type="EMBL" id="EHM88891.1"/>
    </source>
</evidence>
<accession>G9PEL5</accession>
<name>G9PEL5_9ACTO</name>
<dbReference type="STRING" id="435830.HMPREF0045_00689"/>
<dbReference type="PATRIC" id="fig|435830.3.peg.661"/>
<proteinExistence type="predicted"/>
<feature type="domain" description="Swt1-like HEPN" evidence="2">
    <location>
        <begin position="11"/>
        <end position="121"/>
    </location>
</feature>
<dbReference type="Pfam" id="PF04465">
    <property type="entry name" value="DUF499"/>
    <property type="match status" value="1"/>
</dbReference>
<organism evidence="3 4">
    <name type="scientific">Actinomyces graevenitzii C83</name>
    <dbReference type="NCBI Taxonomy" id="435830"/>
    <lineage>
        <taxon>Bacteria</taxon>
        <taxon>Bacillati</taxon>
        <taxon>Actinomycetota</taxon>
        <taxon>Actinomycetes</taxon>
        <taxon>Actinomycetales</taxon>
        <taxon>Actinomycetaceae</taxon>
        <taxon>Actinomyces</taxon>
    </lineage>
</organism>
<feature type="region of interest" description="Disordered" evidence="1">
    <location>
        <begin position="999"/>
        <end position="1051"/>
    </location>
</feature>
<evidence type="ECO:0000313" key="4">
    <source>
        <dbReference type="Proteomes" id="UP000003822"/>
    </source>
</evidence>
<keyword evidence="4" id="KW-1185">Reference proteome</keyword>
<comment type="caution">
    <text evidence="3">The sequence shown here is derived from an EMBL/GenBank/DDBJ whole genome shotgun (WGS) entry which is preliminary data.</text>
</comment>
<dbReference type="Proteomes" id="UP000003822">
    <property type="component" value="Unassembled WGS sequence"/>
</dbReference>
<evidence type="ECO:0000256" key="1">
    <source>
        <dbReference type="SAM" id="MobiDB-lite"/>
    </source>
</evidence>
<dbReference type="Pfam" id="PF18731">
    <property type="entry name" value="HEPN_Swt1"/>
    <property type="match status" value="1"/>
</dbReference>
<reference evidence="3 4" key="1">
    <citation type="submission" date="2011-10" db="EMBL/GenBank/DDBJ databases">
        <title>The Genome Sequence of Actinomyces graevenitzii C83.</title>
        <authorList>
            <consortium name="The Broad Institute Genome Sequencing Platform"/>
            <consortium name="The Broad Institute Genome Sequencing Center for Infectious Disease"/>
            <person name="Earl A."/>
            <person name="Ward D."/>
            <person name="Feldgarden M."/>
            <person name="Gevers D."/>
            <person name="Sibley C.D."/>
            <person name="Field T.R."/>
            <person name="Grinwis M."/>
            <person name="Eshaghurshan C.S."/>
            <person name="Surette M.G."/>
            <person name="Young S.K."/>
            <person name="Zeng Q."/>
            <person name="Gargeya S."/>
            <person name="Fitzgerald M."/>
            <person name="Haas B."/>
            <person name="Abouelleil A."/>
            <person name="Alvarado L."/>
            <person name="Arachchi H.M."/>
            <person name="Berlin A."/>
            <person name="Brown A."/>
            <person name="Chapman S.B."/>
            <person name="Chen Z."/>
            <person name="Dunbar C."/>
            <person name="Freedman E."/>
            <person name="Gearin G."/>
            <person name="Goldberg J."/>
            <person name="Griggs A."/>
            <person name="Gujja S."/>
            <person name="Heiman D."/>
            <person name="Howarth C."/>
            <person name="Larson L."/>
            <person name="Lui A."/>
            <person name="MacDonald P.J.P."/>
            <person name="Montmayeur A."/>
            <person name="Murphy C."/>
            <person name="Neiman D."/>
            <person name="Pearson M."/>
            <person name="Priest M."/>
            <person name="Roberts A."/>
            <person name="Saif S."/>
            <person name="Shea T."/>
            <person name="Shenoy N."/>
            <person name="Sisk P."/>
            <person name="Stolte C."/>
            <person name="Sykes S."/>
            <person name="Wortman J."/>
            <person name="Nusbaum C."/>
            <person name="Birren B."/>
        </authorList>
    </citation>
    <scope>NUCLEOTIDE SEQUENCE [LARGE SCALE GENOMIC DNA]</scope>
    <source>
        <strain evidence="3 4">C83</strain>
    </source>
</reference>
<gene>
    <name evidence="3" type="ORF">HMPREF0045_00689</name>
</gene>
<evidence type="ECO:0000259" key="2">
    <source>
        <dbReference type="Pfam" id="PF18731"/>
    </source>
</evidence>
<dbReference type="InterPro" id="IPR007555">
    <property type="entry name" value="DUF499"/>
</dbReference>
<dbReference type="eggNOG" id="COG1483">
    <property type="taxonomic scope" value="Bacteria"/>
</dbReference>
<dbReference type="InterPro" id="IPR041650">
    <property type="entry name" value="HEPN_Swt1"/>
</dbReference>
<dbReference type="RefSeq" id="WP_005985559.1">
    <property type="nucleotide sequence ID" value="NZ_JH470338.1"/>
</dbReference>
<dbReference type="OrthoDB" id="9757917at2"/>
<sequence>MALTNRERIDRGFTLLSEGLFDLVDPVMTEVFGSEDWPTRMAEVDARKQGGRAWKLTKSDPQVQLRAITEWGRSFAGVLSRFQQAYASELREVRNLWAHGEQFKSEQVLRALDTMGLLLRAANAPDSAADVEAIKQELQRTMLSKQAYSEYRRRTAVKLEAGEGLTAWRDLIRPHEEIMRGSFASAEFAADLHTVAIGENPNREYADPVAFFQRTYLTEGLTDLLGRALRRISGQAGASPVVNLQTNFGGGKTHSMLALYHLFSGVHAARLPQSIQDIIDHSGVGTEVFDTLAVRRVAIVGTSLSPASGSRKEDGTQVNTIWGELAWQLGGREAYDMIAADDAAGTSPGDGIRLLLERYGPVLILIDEWVAYARQLVDRDVPAGDFETQFSFAQSLAEAVAAVDGCMLLVSIPASDAAEVEEQANDLEVGGRNGRLALGRLLNVIGRVADQWRPSTKNESFEIVRRRVFQDVAPEAHGRIAMIAKAYVRLYRDNPGAFPKEAATSDYEQRIRDSYPLHPELFDRLYDDWSSLDRFQRTRGVLNLVSDIVYELWRADDRSALIQPGSVLASASRINPDLTQYLPDSWKAIIDSDIDGPDSTPAAIDSDRPNLGHRLITQRLARTVFFGSAPRSGAKAKGLDKKNVWLGTAVPGDAIGNFPTALEQLSQRSIHFYEENGQYWFDTQASVQKTANEYAEQLREDTETVYAEVQRRLQREFASQHGDFAAVHVAPENGADVPDTMDTRLVVVHPRHTWRKNDHDKSSAHVWITRTLTGQRAQRMFKNTLVFVAADYDTIDRLEAATRQYLGWRRVSDSADSLDLSAQQLRQAKEKTDQTDALVAALLREAYVWVVCPVQDDPRAPLALSASKITGTGQIATAISEKLRREEALIPDLDASYLDHVLSQELNAVWERDGDVNVKTLWEWFTKFPYMLRLKNRQVLDDAVSGALLSLSPTFAVAKGKNSEGSYVGLVIPPDNSAHFTVTDNTLLVSLEKARNQVEAEEAARGRGAAEPGGTIANDSTGVGDSGSGPTGPVDNTRTHPGDNAVALSPQPGPRRYWASIELEASGFSKQLISINTEVLDHLRTAGARLSVRLEIEAEADQEFDSSVRRTVSENSANLRFRSYGFDE</sequence>
<dbReference type="AlphaFoldDB" id="G9PEL5"/>
<protein>
    <recommendedName>
        <fullName evidence="2">Swt1-like HEPN domain-containing protein</fullName>
    </recommendedName>
</protein>